<feature type="compositionally biased region" description="Gly residues" evidence="1">
    <location>
        <begin position="600"/>
        <end position="609"/>
    </location>
</feature>
<name>A0AAV9ZL17_9AGAR</name>
<feature type="compositionally biased region" description="Basic and acidic residues" evidence="1">
    <location>
        <begin position="581"/>
        <end position="595"/>
    </location>
</feature>
<accession>A0AAV9ZL17</accession>
<keyword evidence="3" id="KW-1185">Reference proteome</keyword>
<dbReference type="EMBL" id="JAWWNJ010000133">
    <property type="protein sequence ID" value="KAK6984919.1"/>
    <property type="molecule type" value="Genomic_DNA"/>
</dbReference>
<proteinExistence type="predicted"/>
<evidence type="ECO:0000313" key="2">
    <source>
        <dbReference type="EMBL" id="KAK6984919.1"/>
    </source>
</evidence>
<sequence length="739" mass="79571">MNVEARCDRILPKDVTPESPVICDSITLPGLPKPPPPRNLRTDGGCTPVVPLYLQPSVPCDEWYKAYKHRKAGYYSHITVLVLCCYSQRSGVRRCLKEWDSMRNLAMISLAFVIPSQLDSAPFLSTCVPLSVIIDNTMNATIGRNPFASSFVRSREFGVDLGALVSGRKKVGIEPPILECVSTLRAVTRFAVKDLPAPPAPSAAPARTPIPTPPSLYSGSMPSNYAIIERISIFTLIDIFPRSLVISPQSPLPIFPASSLNRLSPRSPFRAPSVVLSSSATAYTTSSRLSQTRGIDRAPSMRASGVRRGSVLEMEMEAAEGGGEGWGTRNTLGGGVCGCSGDGGGGGGFGVVFCAQMRWVQAWATPQTDLLGLALRNRMSYVRLIPLHLLLVPRPSRINAIRAASVSPSPASILRTGRAYRLESDFQTSGQSRCFVVVWPALRRDEQDMPYQTLDRTCRFGGGATSMRSFHLSSQSTAVASIRFESGDDAPTAQLLWLDVSAQTDKWEVRSNRGRAGLGDHRVTTGKRKDGVVRPGEVVELLDGIGTCSFPICHARRILAAFIKSSAHSISCSTRTRDVLGPRTINGRDPHESTRRGSRRGGVGGGGGRLSGGGRINRIAFVCVVPADVADTGCDAWVHRLCEMCGIADGWGSSSWSACAGLESMHSMSAADAALFRLPSCVPRRCCGFDGGAVDESTVCSQTAAKWRYSSDFRPIPLRSSLSLKTENNCSLSWPTVSL</sequence>
<evidence type="ECO:0000256" key="1">
    <source>
        <dbReference type="SAM" id="MobiDB-lite"/>
    </source>
</evidence>
<organism evidence="2 3">
    <name type="scientific">Favolaschia claudopus</name>
    <dbReference type="NCBI Taxonomy" id="2862362"/>
    <lineage>
        <taxon>Eukaryota</taxon>
        <taxon>Fungi</taxon>
        <taxon>Dikarya</taxon>
        <taxon>Basidiomycota</taxon>
        <taxon>Agaricomycotina</taxon>
        <taxon>Agaricomycetes</taxon>
        <taxon>Agaricomycetidae</taxon>
        <taxon>Agaricales</taxon>
        <taxon>Marasmiineae</taxon>
        <taxon>Mycenaceae</taxon>
        <taxon>Favolaschia</taxon>
    </lineage>
</organism>
<evidence type="ECO:0000313" key="3">
    <source>
        <dbReference type="Proteomes" id="UP001362999"/>
    </source>
</evidence>
<comment type="caution">
    <text evidence="2">The sequence shown here is derived from an EMBL/GenBank/DDBJ whole genome shotgun (WGS) entry which is preliminary data.</text>
</comment>
<feature type="region of interest" description="Disordered" evidence="1">
    <location>
        <begin position="581"/>
        <end position="609"/>
    </location>
</feature>
<gene>
    <name evidence="2" type="ORF">R3P38DRAFT_3450829</name>
</gene>
<reference evidence="2 3" key="1">
    <citation type="journal article" date="2024" name="J Genomics">
        <title>Draft genome sequencing and assembly of Favolaschia claudopus CIRM-BRFM 2984 isolated from oak limbs.</title>
        <authorList>
            <person name="Navarro D."/>
            <person name="Drula E."/>
            <person name="Chaduli D."/>
            <person name="Cazenave R."/>
            <person name="Ahrendt S."/>
            <person name="Wang J."/>
            <person name="Lipzen A."/>
            <person name="Daum C."/>
            <person name="Barry K."/>
            <person name="Grigoriev I.V."/>
            <person name="Favel A."/>
            <person name="Rosso M.N."/>
            <person name="Martin F."/>
        </authorList>
    </citation>
    <scope>NUCLEOTIDE SEQUENCE [LARGE SCALE GENOMIC DNA]</scope>
    <source>
        <strain evidence="2 3">CIRM-BRFM 2984</strain>
    </source>
</reference>
<protein>
    <submittedName>
        <fullName evidence="2">Uncharacterized protein</fullName>
    </submittedName>
</protein>
<dbReference type="Proteomes" id="UP001362999">
    <property type="component" value="Unassembled WGS sequence"/>
</dbReference>
<dbReference type="AlphaFoldDB" id="A0AAV9ZL17"/>